<dbReference type="SUPFAM" id="SSF57667">
    <property type="entry name" value="beta-beta-alpha zinc fingers"/>
    <property type="match status" value="1"/>
</dbReference>
<dbReference type="PROSITE" id="PS50157">
    <property type="entry name" value="ZINC_FINGER_C2H2_2"/>
    <property type="match status" value="3"/>
</dbReference>
<evidence type="ECO:0000259" key="6">
    <source>
        <dbReference type="PROSITE" id="PS50157"/>
    </source>
</evidence>
<dbReference type="GO" id="GO:0008270">
    <property type="term" value="F:zinc ion binding"/>
    <property type="evidence" value="ECO:0007669"/>
    <property type="project" value="UniProtKB-KW"/>
</dbReference>
<proteinExistence type="predicted"/>
<evidence type="ECO:0000256" key="3">
    <source>
        <dbReference type="ARBA" id="ARBA00022771"/>
    </source>
</evidence>
<keyword evidence="4" id="KW-0862">Zinc</keyword>
<evidence type="ECO:0000256" key="2">
    <source>
        <dbReference type="ARBA" id="ARBA00022737"/>
    </source>
</evidence>
<keyword evidence="1" id="KW-0479">Metal-binding</keyword>
<reference evidence="7" key="1">
    <citation type="submission" date="2015-09" db="EMBL/GenBank/DDBJ databases">
        <title>De novo assembly of Pectinophora gossypiella (Pink Bollworm) gut transcriptome.</title>
        <authorList>
            <person name="Tassone E.E."/>
        </authorList>
    </citation>
    <scope>NUCLEOTIDE SEQUENCE</scope>
</reference>
<dbReference type="EMBL" id="GDQN01003072">
    <property type="protein sequence ID" value="JAT87982.1"/>
    <property type="molecule type" value="Transcribed_RNA"/>
</dbReference>
<dbReference type="InterPro" id="IPR036236">
    <property type="entry name" value="Znf_C2H2_sf"/>
</dbReference>
<dbReference type="AlphaFoldDB" id="A0A1E1WLW8"/>
<accession>A0A1E1WLW8</accession>
<feature type="domain" description="C2H2-type" evidence="6">
    <location>
        <begin position="87"/>
        <end position="114"/>
    </location>
</feature>
<dbReference type="PROSITE" id="PS00028">
    <property type="entry name" value="ZINC_FINGER_C2H2_1"/>
    <property type="match status" value="4"/>
</dbReference>
<sequence>DGETSKRTTRSMQRTEEECEEIKLKKNLNFSSFITIKPASKKRRSSQSRALEQKSRITELDLQYENINKILRCSNATPIRCFVSSRYACSYCFEQFHDPKELKGHTLSHSDNAIPDFLKIKTLSRYIVYMDISNLKCNICDLEIDDLESLTNHLKTNHNETVHELKNHIVPFKFGDGSDELACVECSKTFDDFLSLQEHTTGHYKNYKCEFCEAAFLNRSMMIQHKKDAHNVDQKVKYQTHA</sequence>
<organism evidence="7">
    <name type="scientific">Pectinophora gossypiella</name>
    <name type="common">Cotton pink bollworm</name>
    <name type="synonym">Depressaria gossypiella</name>
    <dbReference type="NCBI Taxonomy" id="13191"/>
    <lineage>
        <taxon>Eukaryota</taxon>
        <taxon>Metazoa</taxon>
        <taxon>Ecdysozoa</taxon>
        <taxon>Arthropoda</taxon>
        <taxon>Hexapoda</taxon>
        <taxon>Insecta</taxon>
        <taxon>Pterygota</taxon>
        <taxon>Neoptera</taxon>
        <taxon>Endopterygota</taxon>
        <taxon>Lepidoptera</taxon>
        <taxon>Glossata</taxon>
        <taxon>Ditrysia</taxon>
        <taxon>Gelechioidea</taxon>
        <taxon>Gelechiidae</taxon>
        <taxon>Apatetrinae</taxon>
        <taxon>Pectinophora</taxon>
    </lineage>
</organism>
<feature type="domain" description="C2H2-type" evidence="6">
    <location>
        <begin position="181"/>
        <end position="208"/>
    </location>
</feature>
<feature type="domain" description="C2H2-type" evidence="6">
    <location>
        <begin position="207"/>
        <end position="235"/>
    </location>
</feature>
<evidence type="ECO:0000313" key="7">
    <source>
        <dbReference type="EMBL" id="JAT87982.1"/>
    </source>
</evidence>
<keyword evidence="2" id="KW-0677">Repeat</keyword>
<gene>
    <name evidence="7" type="ORF">g.16785</name>
</gene>
<evidence type="ECO:0000256" key="5">
    <source>
        <dbReference type="PROSITE-ProRule" id="PRU00042"/>
    </source>
</evidence>
<protein>
    <recommendedName>
        <fullName evidence="6">C2H2-type domain-containing protein</fullName>
    </recommendedName>
</protein>
<dbReference type="PANTHER" id="PTHR24379:SF121">
    <property type="entry name" value="C2H2-TYPE DOMAIN-CONTAINING PROTEIN"/>
    <property type="match status" value="1"/>
</dbReference>
<name>A0A1E1WLW8_PECGO</name>
<feature type="non-terminal residue" evidence="7">
    <location>
        <position position="1"/>
    </location>
</feature>
<keyword evidence="3 5" id="KW-0863">Zinc-finger</keyword>
<evidence type="ECO:0000256" key="1">
    <source>
        <dbReference type="ARBA" id="ARBA00022723"/>
    </source>
</evidence>
<dbReference type="SMART" id="SM00355">
    <property type="entry name" value="ZnF_C2H2"/>
    <property type="match status" value="4"/>
</dbReference>
<dbReference type="InterPro" id="IPR013087">
    <property type="entry name" value="Znf_C2H2_type"/>
</dbReference>
<dbReference type="OrthoDB" id="4748970at2759"/>
<dbReference type="PANTHER" id="PTHR24379">
    <property type="entry name" value="KRAB AND ZINC FINGER DOMAIN-CONTAINING"/>
    <property type="match status" value="1"/>
</dbReference>
<dbReference type="Gene3D" id="3.30.160.60">
    <property type="entry name" value="Classic Zinc Finger"/>
    <property type="match status" value="2"/>
</dbReference>
<evidence type="ECO:0000256" key="4">
    <source>
        <dbReference type="ARBA" id="ARBA00022833"/>
    </source>
</evidence>